<comment type="subcellular location">
    <subcellularLocation>
        <location evidence="1">Membrane</location>
        <topology evidence="1">Multi-pass membrane protein</topology>
    </subcellularLocation>
</comment>
<dbReference type="Proteomes" id="UP000267798">
    <property type="component" value="Unassembled WGS sequence"/>
</dbReference>
<gene>
    <name evidence="7" type="ORF">D3P09_12445</name>
</gene>
<feature type="transmembrane region" description="Helical" evidence="6">
    <location>
        <begin position="262"/>
        <end position="281"/>
    </location>
</feature>
<evidence type="ECO:0000256" key="3">
    <source>
        <dbReference type="ARBA" id="ARBA00022960"/>
    </source>
</evidence>
<feature type="transmembrane region" description="Helical" evidence="6">
    <location>
        <begin position="412"/>
        <end position="433"/>
    </location>
</feature>
<evidence type="ECO:0000256" key="5">
    <source>
        <dbReference type="ARBA" id="ARBA00023136"/>
    </source>
</evidence>
<feature type="transmembrane region" description="Helical" evidence="6">
    <location>
        <begin position="172"/>
        <end position="199"/>
    </location>
</feature>
<dbReference type="GO" id="GO:0015648">
    <property type="term" value="F:lipid-linked peptidoglycan transporter activity"/>
    <property type="evidence" value="ECO:0007669"/>
    <property type="project" value="TreeGrafter"/>
</dbReference>
<dbReference type="OrthoDB" id="2192428at2"/>
<dbReference type="AlphaFoldDB" id="A0A3A6PK88"/>
<accession>A0A3A6PK88</accession>
<keyword evidence="8" id="KW-1185">Reference proteome</keyword>
<dbReference type="InterPro" id="IPR001182">
    <property type="entry name" value="FtsW/RodA"/>
</dbReference>
<keyword evidence="2 6" id="KW-0812">Transmembrane</keyword>
<evidence type="ECO:0000256" key="2">
    <source>
        <dbReference type="ARBA" id="ARBA00022692"/>
    </source>
</evidence>
<dbReference type="RefSeq" id="WP_120110190.1">
    <property type="nucleotide sequence ID" value="NZ_QXQB01000002.1"/>
</dbReference>
<feature type="transmembrane region" description="Helical" evidence="6">
    <location>
        <begin position="148"/>
        <end position="166"/>
    </location>
</feature>
<protein>
    <submittedName>
        <fullName evidence="7">FtsW/RodA/SpoVE family cell cycle protein</fullName>
    </submittedName>
</protein>
<dbReference type="GO" id="GO:0008360">
    <property type="term" value="P:regulation of cell shape"/>
    <property type="evidence" value="ECO:0007669"/>
    <property type="project" value="UniProtKB-KW"/>
</dbReference>
<dbReference type="PANTHER" id="PTHR30474:SF1">
    <property type="entry name" value="PEPTIDOGLYCAN GLYCOSYLTRANSFERASE MRDB"/>
    <property type="match status" value="1"/>
</dbReference>
<sequence>MTGRLASHPLVGAYIEEICTHVKAKDVHEDIKLELLGHLTERIEELMEAESLTEEEAIQTAVKQMGDAKQVGVGLNAAHKPKPEWSVIGIIAAMIGIALFTIIFALPESPHGSSSSVSKIVCGLIGIVLLVVLYFANYRKLLKLSWPLYWATIILMAIAELYGPTVNGSSKWIMIGSVGFNIFACSPYLLIIACAGILYMQKKEAVVPSPGLLSQFKNGLKQAAILIMIPAYFYLTAPGLAELAIYSFGLFVMLLLYGRLRFLTLIIGSFGVVAFIMFTRVPARFNYAWERITGYLGKDPNINYQTERSLEAIQSGGIWGQGLASPNNRLPHQSNEMMYSYLIYSLGWVFGAAVALLVLAFIVRIVRMAFKTNDFYGRGLVIGLCAVFGIRLVWNLLMCLGLLPIMGIELPFLHLSSVSVLEFALVGLMLSVYRRKDMAGRSAALQSPTQT</sequence>
<proteinExistence type="predicted"/>
<feature type="transmembrane region" description="Helical" evidence="6">
    <location>
        <begin position="241"/>
        <end position="257"/>
    </location>
</feature>
<keyword evidence="3" id="KW-0133">Cell shape</keyword>
<dbReference type="PANTHER" id="PTHR30474">
    <property type="entry name" value="CELL CYCLE PROTEIN"/>
    <property type="match status" value="1"/>
</dbReference>
<evidence type="ECO:0000313" key="7">
    <source>
        <dbReference type="EMBL" id="RJX40166.1"/>
    </source>
</evidence>
<feature type="transmembrane region" description="Helical" evidence="6">
    <location>
        <begin position="117"/>
        <end position="136"/>
    </location>
</feature>
<dbReference type="GO" id="GO:0005886">
    <property type="term" value="C:plasma membrane"/>
    <property type="evidence" value="ECO:0007669"/>
    <property type="project" value="TreeGrafter"/>
</dbReference>
<organism evidence="7 8">
    <name type="scientific">Paenibacillus pinisoli</name>
    <dbReference type="NCBI Taxonomy" id="1276110"/>
    <lineage>
        <taxon>Bacteria</taxon>
        <taxon>Bacillati</taxon>
        <taxon>Bacillota</taxon>
        <taxon>Bacilli</taxon>
        <taxon>Bacillales</taxon>
        <taxon>Paenibacillaceae</taxon>
        <taxon>Paenibacillus</taxon>
    </lineage>
</organism>
<dbReference type="Pfam" id="PF01098">
    <property type="entry name" value="FTSW_RODA_SPOVE"/>
    <property type="match status" value="1"/>
</dbReference>
<feature type="transmembrane region" description="Helical" evidence="6">
    <location>
        <begin position="341"/>
        <end position="363"/>
    </location>
</feature>
<name>A0A3A6PK88_9BACL</name>
<evidence type="ECO:0000256" key="1">
    <source>
        <dbReference type="ARBA" id="ARBA00004141"/>
    </source>
</evidence>
<evidence type="ECO:0000256" key="4">
    <source>
        <dbReference type="ARBA" id="ARBA00022989"/>
    </source>
</evidence>
<feature type="transmembrane region" description="Helical" evidence="6">
    <location>
        <begin position="375"/>
        <end position="406"/>
    </location>
</feature>
<comment type="caution">
    <text evidence="7">The sequence shown here is derived from an EMBL/GenBank/DDBJ whole genome shotgun (WGS) entry which is preliminary data.</text>
</comment>
<dbReference type="InterPro" id="IPR047928">
    <property type="entry name" value="Perm_prefix_1"/>
</dbReference>
<evidence type="ECO:0000313" key="8">
    <source>
        <dbReference type="Proteomes" id="UP000267798"/>
    </source>
</evidence>
<dbReference type="GO" id="GO:0032153">
    <property type="term" value="C:cell division site"/>
    <property type="evidence" value="ECO:0007669"/>
    <property type="project" value="TreeGrafter"/>
</dbReference>
<dbReference type="GO" id="GO:0051301">
    <property type="term" value="P:cell division"/>
    <property type="evidence" value="ECO:0007669"/>
    <property type="project" value="InterPro"/>
</dbReference>
<evidence type="ECO:0000256" key="6">
    <source>
        <dbReference type="SAM" id="Phobius"/>
    </source>
</evidence>
<dbReference type="NCBIfam" id="NF038403">
    <property type="entry name" value="perm_prefix_1"/>
    <property type="match status" value="1"/>
</dbReference>
<keyword evidence="5 6" id="KW-0472">Membrane</keyword>
<keyword evidence="4 6" id="KW-1133">Transmembrane helix</keyword>
<dbReference type="EMBL" id="QXQB01000002">
    <property type="protein sequence ID" value="RJX40166.1"/>
    <property type="molecule type" value="Genomic_DNA"/>
</dbReference>
<feature type="transmembrane region" description="Helical" evidence="6">
    <location>
        <begin position="85"/>
        <end position="105"/>
    </location>
</feature>
<reference evidence="7 8" key="1">
    <citation type="submission" date="2018-09" db="EMBL/GenBank/DDBJ databases">
        <title>Paenibacillus aracenensis nov. sp. isolated from a cave in southern Spain.</title>
        <authorList>
            <person name="Jurado V."/>
            <person name="Gutierrez-Patricio S."/>
            <person name="Gonzalez-Pimentel J.L."/>
            <person name="Miller A.Z."/>
            <person name="Laiz L."/>
            <person name="Saiz-Jimenez C."/>
        </authorList>
    </citation>
    <scope>NUCLEOTIDE SEQUENCE [LARGE SCALE GENOMIC DNA]</scope>
    <source>
        <strain evidence="7 8">JCM 19203</strain>
    </source>
</reference>